<dbReference type="PANTHER" id="PTHR23028">
    <property type="entry name" value="ACETYLTRANSFERASE"/>
    <property type="match status" value="1"/>
</dbReference>
<dbReference type="GO" id="GO:0009103">
    <property type="term" value="P:lipopolysaccharide biosynthetic process"/>
    <property type="evidence" value="ECO:0007669"/>
    <property type="project" value="TreeGrafter"/>
</dbReference>
<name>A0A516G741_9MICO</name>
<feature type="transmembrane region" description="Helical" evidence="1">
    <location>
        <begin position="175"/>
        <end position="195"/>
    </location>
</feature>
<feature type="transmembrane region" description="Helical" evidence="1">
    <location>
        <begin position="249"/>
        <end position="267"/>
    </location>
</feature>
<dbReference type="AlphaFoldDB" id="A0A516G741"/>
<dbReference type="GO" id="GO:0016747">
    <property type="term" value="F:acyltransferase activity, transferring groups other than amino-acyl groups"/>
    <property type="evidence" value="ECO:0007669"/>
    <property type="project" value="InterPro"/>
</dbReference>
<dbReference type="GO" id="GO:0016020">
    <property type="term" value="C:membrane"/>
    <property type="evidence" value="ECO:0007669"/>
    <property type="project" value="TreeGrafter"/>
</dbReference>
<dbReference type="InterPro" id="IPR043968">
    <property type="entry name" value="SGNH"/>
</dbReference>
<dbReference type="Pfam" id="PF19040">
    <property type="entry name" value="SGNH"/>
    <property type="match status" value="1"/>
</dbReference>
<dbReference type="KEGG" id="orz:FNH13_02210"/>
<keyword evidence="4" id="KW-0012">Acyltransferase</keyword>
<evidence type="ECO:0000259" key="2">
    <source>
        <dbReference type="Pfam" id="PF01757"/>
    </source>
</evidence>
<keyword evidence="1" id="KW-1133">Transmembrane helix</keyword>
<reference evidence="4 5" key="1">
    <citation type="submission" date="2019-07" db="EMBL/GenBank/DDBJ databases">
        <title>complete genome sequencing of Ornithinimicrobium sp. H23M54.</title>
        <authorList>
            <person name="Bae J.-W."/>
            <person name="Lee S.-Y."/>
        </authorList>
    </citation>
    <scope>NUCLEOTIDE SEQUENCE [LARGE SCALE GENOMIC DNA]</scope>
    <source>
        <strain evidence="4 5">H23M54</strain>
    </source>
</reference>
<feature type="transmembrane region" description="Helical" evidence="1">
    <location>
        <begin position="356"/>
        <end position="376"/>
    </location>
</feature>
<feature type="domain" description="SGNH" evidence="3">
    <location>
        <begin position="541"/>
        <end position="754"/>
    </location>
</feature>
<evidence type="ECO:0000256" key="1">
    <source>
        <dbReference type="SAM" id="Phobius"/>
    </source>
</evidence>
<keyword evidence="1" id="KW-0812">Transmembrane</keyword>
<dbReference type="Proteomes" id="UP000315395">
    <property type="component" value="Chromosome"/>
</dbReference>
<dbReference type="OrthoDB" id="3404679at2"/>
<evidence type="ECO:0000313" key="5">
    <source>
        <dbReference type="Proteomes" id="UP000315395"/>
    </source>
</evidence>
<gene>
    <name evidence="4" type="ORF">FNH13_02210</name>
</gene>
<feature type="domain" description="Acyltransferase 3" evidence="2">
    <location>
        <begin position="109"/>
        <end position="439"/>
    </location>
</feature>
<dbReference type="InterPro" id="IPR050879">
    <property type="entry name" value="Acyltransferase_3"/>
</dbReference>
<keyword evidence="5" id="KW-1185">Reference proteome</keyword>
<keyword evidence="4" id="KW-0808">Transferase</keyword>
<feature type="transmembrane region" description="Helical" evidence="1">
    <location>
        <begin position="417"/>
        <end position="437"/>
    </location>
</feature>
<feature type="transmembrane region" description="Helical" evidence="1">
    <location>
        <begin position="134"/>
        <end position="154"/>
    </location>
</feature>
<accession>A0A516G741</accession>
<sequence>MIAVVPAARTRMVSSRPRPARALLASSAAKPIDVPSLPPHGDDRPLVQIVTFARALSHRNDIAQPLHFRDGHRAGARIVRGSSAFPTMTRGLPPVASPSPSHARTLRPDIEGLRAIAVGVVLLYHLRVPGLSGGFAGVDVFFVISGFLITAALLREVERSGTVSLVNFYARRARRLLPAASVVILFTLVAGWFVLPVSQRPDLLSDVFGSTLYVVNWVLAGRSVDYLAEGAGVSPLQHYWSLSVEEQFYVLWPLLILLAVLVAARLGRRPRSTMLVLLSVLGAASLVWSVVHTASEPALAYFVTTTRLWELAAGAVLAFAVPRLQQAPAWLCQLAVAAGVVMIVVTVTVFDASTAWPGTAALVPVVGSVLVIAGGMPERPTAVGALLSVAPMVWIGGLSYAIYLWHWPLVVLAGVHWGDLGVPALVTLGVLSILLAWATKHLIEDPIRFRPSLAARPWASLVMGGTTMALLCGLAGAAWLTRPTLDEATTTPGPAALVADPDATPWELVEDPTSVYDATGPLEPDPALARDDIPHYYADGCQVAQGDPNPAPECVYGDPDSGTEVVVWGDSKLGQYFSGFEAIAQDEGWHLTTYLKSACGATVSGHHMEDCNEFGQTVVDTLVSQEVAPHVVVMNSGAGLDDELLAGMLSAATDLTEAGIPVLLLMDNSSPGAEIYECAAENIDDLRACDFPPREPQGEALMAALSQEADLPLLDLRPWICPEGAECPVAIGGQLIYRQGSHITDTYGRSLTPFLYRELAELGYTEATPEEIRVDDVPTRSGRG</sequence>
<dbReference type="InterPro" id="IPR002656">
    <property type="entry name" value="Acyl_transf_3_dom"/>
</dbReference>
<dbReference type="EMBL" id="CP041616">
    <property type="protein sequence ID" value="QDO87292.1"/>
    <property type="molecule type" value="Genomic_DNA"/>
</dbReference>
<feature type="transmembrane region" description="Helical" evidence="1">
    <location>
        <begin position="328"/>
        <end position="350"/>
    </location>
</feature>
<feature type="transmembrane region" description="Helical" evidence="1">
    <location>
        <begin position="274"/>
        <end position="292"/>
    </location>
</feature>
<keyword evidence="1" id="KW-0472">Membrane</keyword>
<feature type="transmembrane region" description="Helical" evidence="1">
    <location>
        <begin position="298"/>
        <end position="321"/>
    </location>
</feature>
<evidence type="ECO:0000259" key="3">
    <source>
        <dbReference type="Pfam" id="PF19040"/>
    </source>
</evidence>
<proteinExistence type="predicted"/>
<organism evidence="4 5">
    <name type="scientific">Ornithinimicrobium ciconiae</name>
    <dbReference type="NCBI Taxonomy" id="2594265"/>
    <lineage>
        <taxon>Bacteria</taxon>
        <taxon>Bacillati</taxon>
        <taxon>Actinomycetota</taxon>
        <taxon>Actinomycetes</taxon>
        <taxon>Micrococcales</taxon>
        <taxon>Ornithinimicrobiaceae</taxon>
        <taxon>Ornithinimicrobium</taxon>
    </lineage>
</organism>
<protein>
    <submittedName>
        <fullName evidence="4">Acyltransferase</fullName>
    </submittedName>
</protein>
<dbReference type="PANTHER" id="PTHR23028:SF53">
    <property type="entry name" value="ACYL_TRANSF_3 DOMAIN-CONTAINING PROTEIN"/>
    <property type="match status" value="1"/>
</dbReference>
<dbReference type="Pfam" id="PF01757">
    <property type="entry name" value="Acyl_transf_3"/>
    <property type="match status" value="1"/>
</dbReference>
<feature type="transmembrane region" description="Helical" evidence="1">
    <location>
        <begin position="458"/>
        <end position="480"/>
    </location>
</feature>
<evidence type="ECO:0000313" key="4">
    <source>
        <dbReference type="EMBL" id="QDO87292.1"/>
    </source>
</evidence>
<feature type="transmembrane region" description="Helical" evidence="1">
    <location>
        <begin position="383"/>
        <end position="405"/>
    </location>
</feature>